<evidence type="ECO:0000313" key="2">
    <source>
        <dbReference type="EMBL" id="GGV06498.1"/>
    </source>
</evidence>
<evidence type="ECO:0000313" key="4">
    <source>
        <dbReference type="Proteomes" id="UP000037395"/>
    </source>
</evidence>
<evidence type="ECO:0000313" key="3">
    <source>
        <dbReference type="EMBL" id="OEV34116.1"/>
    </source>
</evidence>
<keyword evidence="1" id="KW-0812">Transmembrane</keyword>
<dbReference type="AlphaFoldDB" id="A0A1E7N0B4"/>
<dbReference type="KEGG" id="kau:B6264_02680"/>
<accession>A0A8H9LRP9</accession>
<name>A0A1E7N0B4_KITAU</name>
<comment type="caution">
    <text evidence="3">The sequence shown here is derived from an EMBL/GenBank/DDBJ whole genome shotgun (WGS) entry which is preliminary data.</text>
</comment>
<reference evidence="3" key="4">
    <citation type="submission" date="2016-08" db="EMBL/GenBank/DDBJ databases">
        <title>Sequencing, Assembly and Comparative Genomics of S. aureofaciens ATCC 10762.</title>
        <authorList>
            <person name="Gradnigo J.S."/>
            <person name="Johnson N."/>
            <person name="Somerville G.A."/>
        </authorList>
    </citation>
    <scope>NUCLEOTIDE SEQUENCE [LARGE SCALE GENOMIC DNA]</scope>
    <source>
        <strain evidence="3">ATCC 10762</strain>
    </source>
</reference>
<feature type="transmembrane region" description="Helical" evidence="1">
    <location>
        <begin position="20"/>
        <end position="39"/>
    </location>
</feature>
<reference evidence="4" key="3">
    <citation type="submission" date="2016-08" db="EMBL/GenBank/DDBJ databases">
        <title>Sequencing, assembly and comparative genomics of S. aureofaciens ATCC 10762.</title>
        <authorList>
            <person name="Gradnigo J.S."/>
            <person name="Johnson N."/>
            <person name="Somerville G.A."/>
        </authorList>
    </citation>
    <scope>NUCLEOTIDE SEQUENCE [LARGE SCALE GENOMIC DNA]</scope>
    <source>
        <strain evidence="4">ATCC 10762 / DSM 40127 / CCM 3239 / JCM 4008 / LMG 5968 / NBRC 12843 / NCIMB 8234 / A-377</strain>
    </source>
</reference>
<dbReference type="EMBL" id="BMUB01000040">
    <property type="protein sequence ID" value="GGV06498.1"/>
    <property type="molecule type" value="Genomic_DNA"/>
</dbReference>
<organism evidence="3 4">
    <name type="scientific">Kitasatospora aureofaciens</name>
    <name type="common">Streptomyces aureofaciens</name>
    <dbReference type="NCBI Taxonomy" id="1894"/>
    <lineage>
        <taxon>Bacteria</taxon>
        <taxon>Bacillati</taxon>
        <taxon>Actinomycetota</taxon>
        <taxon>Actinomycetes</taxon>
        <taxon>Kitasatosporales</taxon>
        <taxon>Streptomycetaceae</taxon>
        <taxon>Kitasatospora</taxon>
    </lineage>
</organism>
<dbReference type="Proteomes" id="UP000037395">
    <property type="component" value="Unassembled WGS sequence"/>
</dbReference>
<proteinExistence type="predicted"/>
<reference evidence="2" key="1">
    <citation type="journal article" date="2014" name="Int. J. Syst. Evol. Microbiol.">
        <title>Complete genome sequence of Corynebacterium casei LMG S-19264T (=DSM 44701T), isolated from a smear-ripened cheese.</title>
        <authorList>
            <consortium name="US DOE Joint Genome Institute (JGI-PGF)"/>
            <person name="Walter F."/>
            <person name="Albersmeier A."/>
            <person name="Kalinowski J."/>
            <person name="Ruckert C."/>
        </authorList>
    </citation>
    <scope>NUCLEOTIDE SEQUENCE</scope>
    <source>
        <strain evidence="2">JCM 4434</strain>
    </source>
</reference>
<protein>
    <submittedName>
        <fullName evidence="3">Uncharacterized protein</fullName>
    </submittedName>
</protein>
<keyword evidence="1" id="KW-1133">Transmembrane helix</keyword>
<keyword evidence="4" id="KW-1185">Reference proteome</keyword>
<feature type="transmembrane region" description="Helical" evidence="1">
    <location>
        <begin position="51"/>
        <end position="69"/>
    </location>
</feature>
<keyword evidence="1" id="KW-0472">Membrane</keyword>
<dbReference type="EMBL" id="JPRF03000054">
    <property type="protein sequence ID" value="OEV34116.1"/>
    <property type="molecule type" value="Genomic_DNA"/>
</dbReference>
<dbReference type="Proteomes" id="UP000610124">
    <property type="component" value="Unassembled WGS sequence"/>
</dbReference>
<accession>A0A1E7N0B4</accession>
<reference evidence="3 4" key="2">
    <citation type="submission" date="2014-07" db="EMBL/GenBank/DDBJ databases">
        <authorList>
            <person name="Zhang J.E."/>
            <person name="Yang H."/>
            <person name="Guo J."/>
            <person name="Deng Z."/>
            <person name="Luo H."/>
            <person name="Luo M."/>
            <person name="Zhao B."/>
        </authorList>
    </citation>
    <scope>NUCLEOTIDE SEQUENCE [LARGE SCALE GENOMIC DNA]</scope>
    <source>
        <strain evidence="3">ATCC 10762</strain>
        <strain evidence="4">ATCC 10762 / DSM 40127 / CCM 3239 / JCM 4008 / LMG 5968 / NBRC 12843 / NCIMB 8234 / A-377</strain>
    </source>
</reference>
<sequence length="141" mass="14816">MYSARPGGRRYRPVLDRLPVAVSGTVALVAGGALALGLGRLGELHAGWFPYIAYTGLAALAGGFSRPLAAPVVGMSAWLCCNAFAEHRHAELGWSGTGIESEHFVLFTAAALVLSLPAALPRRAIRVERLPVGEGTERRPG</sequence>
<evidence type="ECO:0000256" key="1">
    <source>
        <dbReference type="SAM" id="Phobius"/>
    </source>
</evidence>
<reference evidence="2" key="5">
    <citation type="submission" date="2020-09" db="EMBL/GenBank/DDBJ databases">
        <authorList>
            <person name="Sun Q."/>
            <person name="Ohkuma M."/>
        </authorList>
    </citation>
    <scope>NUCLEOTIDE SEQUENCE</scope>
    <source>
        <strain evidence="2">JCM 4434</strain>
    </source>
</reference>
<gene>
    <name evidence="2" type="ORF">GCM10010502_71850</name>
    <name evidence="3" type="ORF">HS99_0011825</name>
</gene>